<keyword evidence="3" id="KW-1185">Reference proteome</keyword>
<evidence type="ECO:0000313" key="2">
    <source>
        <dbReference type="EMBL" id="KAJ3185047.1"/>
    </source>
</evidence>
<feature type="region of interest" description="Disordered" evidence="1">
    <location>
        <begin position="159"/>
        <end position="235"/>
    </location>
</feature>
<feature type="region of interest" description="Disordered" evidence="1">
    <location>
        <begin position="1"/>
        <end position="35"/>
    </location>
</feature>
<protein>
    <submittedName>
        <fullName evidence="2">Uncharacterized protein</fullName>
    </submittedName>
</protein>
<dbReference type="EMBL" id="JADGJQ010000002">
    <property type="protein sequence ID" value="KAJ3185047.1"/>
    <property type="molecule type" value="Genomic_DNA"/>
</dbReference>
<dbReference type="Proteomes" id="UP001212152">
    <property type="component" value="Unassembled WGS sequence"/>
</dbReference>
<comment type="caution">
    <text evidence="2">The sequence shown here is derived from an EMBL/GenBank/DDBJ whole genome shotgun (WGS) entry which is preliminary data.</text>
</comment>
<evidence type="ECO:0000313" key="3">
    <source>
        <dbReference type="Proteomes" id="UP001212152"/>
    </source>
</evidence>
<feature type="region of interest" description="Disordered" evidence="1">
    <location>
        <begin position="584"/>
        <end position="618"/>
    </location>
</feature>
<name>A0AAD5XVU1_9FUNG</name>
<gene>
    <name evidence="2" type="ORF">HDU87_002613</name>
</gene>
<dbReference type="AlphaFoldDB" id="A0AAD5XVU1"/>
<proteinExistence type="predicted"/>
<accession>A0AAD5XVU1</accession>
<sequence>MEIARGEMGEMEEMEAGRGKRYKWTNHNPRIPSRSLPSSILLDRLLEPTEYFDANPSSTKSDYDEYLAEQMLACENLLDNQEGSPMSKADKRALKQRMAQIGRYRNNEDTFAAAAAKRKKAADRRDRAERGALYQTFSTHTKLGHKHLAIATRLLARELESDDSDDPSHNNKRKKRKTASGEGESHQSSSLAPRGPLSAPPNAPAGLSTPQPQPTTQVDVVSQSEDSSDSEASEAGTVIQQFHRTGARLSLPYYNILLAGVPENIENYAPIFRNRLIFESPESLYECSLAATCEHLRALAPRGQRELLTLVNERHARQGSVGVIMAACEQDLLPANAGAQAEVHEYIGLLAALEHLPFGDLLVQGSERTDDIWVWQPFYKLLMIDNVCVHYGEIQADATMLARRNHTAYAEVRSEDWLVVVADEGGPRGQGLGVGDSLGDLDFTSDEAVQKIIKSARSARDMALRNRNMPIVWLLHSHRDVLLFVVWARTTNDSVIAEFIGHCRNPVAVKNVALGVANCADLLMKARQIIRNALRQVQNHKLAPRGLDKRPEKELPILATPKSVRPAPRFPAVGLVRIAPDAEASKRRRSFSVTPQSPSTPPSRPRPIETTPTMKNDKSFCLVM</sequence>
<reference evidence="2" key="1">
    <citation type="submission" date="2020-05" db="EMBL/GenBank/DDBJ databases">
        <title>Phylogenomic resolution of chytrid fungi.</title>
        <authorList>
            <person name="Stajich J.E."/>
            <person name="Amses K."/>
            <person name="Simmons R."/>
            <person name="Seto K."/>
            <person name="Myers J."/>
            <person name="Bonds A."/>
            <person name="Quandt C.A."/>
            <person name="Barry K."/>
            <person name="Liu P."/>
            <person name="Grigoriev I."/>
            <person name="Longcore J.E."/>
            <person name="James T.Y."/>
        </authorList>
    </citation>
    <scope>NUCLEOTIDE SEQUENCE</scope>
    <source>
        <strain evidence="2">JEL0379</strain>
    </source>
</reference>
<organism evidence="2 3">
    <name type="scientific">Geranomyces variabilis</name>
    <dbReference type="NCBI Taxonomy" id="109894"/>
    <lineage>
        <taxon>Eukaryota</taxon>
        <taxon>Fungi</taxon>
        <taxon>Fungi incertae sedis</taxon>
        <taxon>Chytridiomycota</taxon>
        <taxon>Chytridiomycota incertae sedis</taxon>
        <taxon>Chytridiomycetes</taxon>
        <taxon>Spizellomycetales</taxon>
        <taxon>Powellomycetaceae</taxon>
        <taxon>Geranomyces</taxon>
    </lineage>
</organism>
<evidence type="ECO:0000256" key="1">
    <source>
        <dbReference type="SAM" id="MobiDB-lite"/>
    </source>
</evidence>